<reference evidence="1 2" key="2">
    <citation type="submission" date="2010-03" db="EMBL/GenBank/DDBJ databases">
        <authorList>
            <person name="Pajon A."/>
        </authorList>
    </citation>
    <scope>NUCLEOTIDE SEQUENCE [LARGE SCALE GENOMIC DNA]</scope>
    <source>
        <strain evidence="1 2">XB6B4</strain>
    </source>
</reference>
<dbReference type="HOGENOM" id="CLU_3065821_0_0_9"/>
<reference evidence="1 2" key="1">
    <citation type="submission" date="2010-03" db="EMBL/GenBank/DDBJ databases">
        <title>The genome sequence of Roseburia intestinalis XB6B4.</title>
        <authorList>
            <consortium name="metaHIT consortium -- http://www.metahit.eu/"/>
            <person name="Pajon A."/>
            <person name="Turner K."/>
            <person name="Parkhill J."/>
            <person name="Bernalier A."/>
        </authorList>
    </citation>
    <scope>NUCLEOTIDE SEQUENCE [LARGE SCALE GENOMIC DNA]</scope>
    <source>
        <strain evidence="1 2">XB6B4</strain>
    </source>
</reference>
<sequence>MSYQNKSEQKNRVAAPCFFTIHRLKPTTCRKSVETVPDIAYNDIRKEEVRKCK</sequence>
<dbReference type="EMBL" id="FP929050">
    <property type="protein sequence ID" value="CBL12926.1"/>
    <property type="molecule type" value="Genomic_DNA"/>
</dbReference>
<dbReference type="Proteomes" id="UP000008953">
    <property type="component" value="Chromosome"/>
</dbReference>
<protein>
    <submittedName>
        <fullName evidence="1">Uncharacterized protein</fullName>
    </submittedName>
</protein>
<organism evidence="1 2">
    <name type="scientific">Roseburia intestinalis XB6B4</name>
    <dbReference type="NCBI Taxonomy" id="718255"/>
    <lineage>
        <taxon>Bacteria</taxon>
        <taxon>Bacillati</taxon>
        <taxon>Bacillota</taxon>
        <taxon>Clostridia</taxon>
        <taxon>Lachnospirales</taxon>
        <taxon>Lachnospiraceae</taxon>
        <taxon>Roseburia</taxon>
    </lineage>
</organism>
<proteinExistence type="predicted"/>
<name>D4KZY6_9FIRM</name>
<dbReference type="KEGG" id="rix:RO1_24530"/>
<gene>
    <name evidence="1" type="ORF">RO1_24530</name>
</gene>
<evidence type="ECO:0000313" key="1">
    <source>
        <dbReference type="EMBL" id="CBL12926.1"/>
    </source>
</evidence>
<accession>D4KZY6</accession>
<evidence type="ECO:0000313" key="2">
    <source>
        <dbReference type="Proteomes" id="UP000008953"/>
    </source>
</evidence>
<dbReference type="AlphaFoldDB" id="D4KZY6"/>